<dbReference type="InterPro" id="IPR013783">
    <property type="entry name" value="Ig-like_fold"/>
</dbReference>
<dbReference type="Gene3D" id="2.60.40.10">
    <property type="entry name" value="Immunoglobulins"/>
    <property type="match status" value="1"/>
</dbReference>
<comment type="caution">
    <text evidence="2">The sequence shown here is derived from an EMBL/GenBank/DDBJ whole genome shotgun (WGS) entry which is preliminary data.</text>
</comment>
<accession>A0AAV4C7R4</accession>
<dbReference type="PANTHER" id="PTHR11412:SF171">
    <property type="entry name" value="PREGNANCY ZONE PROTEIN-LIKE PROTEIN"/>
    <property type="match status" value="1"/>
</dbReference>
<evidence type="ECO:0000313" key="3">
    <source>
        <dbReference type="Proteomes" id="UP000735302"/>
    </source>
</evidence>
<evidence type="ECO:0000259" key="1">
    <source>
        <dbReference type="Pfam" id="PF17789"/>
    </source>
</evidence>
<dbReference type="PROSITE" id="PS51257">
    <property type="entry name" value="PROKAR_LIPOPROTEIN"/>
    <property type="match status" value="1"/>
</dbReference>
<reference evidence="2 3" key="1">
    <citation type="journal article" date="2021" name="Elife">
        <title>Chloroplast acquisition without the gene transfer in kleptoplastic sea slugs, Plakobranchus ocellatus.</title>
        <authorList>
            <person name="Maeda T."/>
            <person name="Takahashi S."/>
            <person name="Yoshida T."/>
            <person name="Shimamura S."/>
            <person name="Takaki Y."/>
            <person name="Nagai Y."/>
            <person name="Toyoda A."/>
            <person name="Suzuki Y."/>
            <person name="Arimoto A."/>
            <person name="Ishii H."/>
            <person name="Satoh N."/>
            <person name="Nishiyama T."/>
            <person name="Hasebe M."/>
            <person name="Maruyama T."/>
            <person name="Minagawa J."/>
            <person name="Obokata J."/>
            <person name="Shigenobu S."/>
        </authorList>
    </citation>
    <scope>NUCLEOTIDE SEQUENCE [LARGE SCALE GENOMIC DNA]</scope>
</reference>
<organism evidence="2 3">
    <name type="scientific">Plakobranchus ocellatus</name>
    <dbReference type="NCBI Taxonomy" id="259542"/>
    <lineage>
        <taxon>Eukaryota</taxon>
        <taxon>Metazoa</taxon>
        <taxon>Spiralia</taxon>
        <taxon>Lophotrochozoa</taxon>
        <taxon>Mollusca</taxon>
        <taxon>Gastropoda</taxon>
        <taxon>Heterobranchia</taxon>
        <taxon>Euthyneura</taxon>
        <taxon>Panpulmonata</taxon>
        <taxon>Sacoglossa</taxon>
        <taxon>Placobranchoidea</taxon>
        <taxon>Plakobranchidae</taxon>
        <taxon>Plakobranchus</taxon>
    </lineage>
</organism>
<dbReference type="InterPro" id="IPR040839">
    <property type="entry name" value="MG4"/>
</dbReference>
<sequence length="364" mass="41587">MEVILRTAEGSVGHTNLGGGCSMSLLKAFMDDTTVICSKEDETRRMLTRLDVLMSWCRMEFKLKKSRSLLIREAKVEEATIFTVAEQQILTVSQEPVKSRGRWYDSSMKDTRYFHGNYVHGDLSLDFCWVSQETQESTHPCYQEEAWLDGCYNFSVNANSLGNVESFTMLEIQAKVTDSKNRVTVVKTHRGPEKSKWSLNIRLEDYTDGYFKPGLPYRGKVIVTRLDRTPAAGEIILVTAEGRESSSYFSRNFTTDASGEIAFALCGNLTNFTSIKIGAQSLRFELPVSPHEDWLWKQKGFYTSSRSHVRYLRQWFSLSLSYVQLPQIDSPLQCHQRSNLPVVYTTRAGSKVLFQYQVKCNLQS</sequence>
<dbReference type="AlphaFoldDB" id="A0AAV4C7R4"/>
<gene>
    <name evidence="2" type="ORF">PoB_005407200</name>
</gene>
<dbReference type="PANTHER" id="PTHR11412">
    <property type="entry name" value="MACROGLOBULIN / COMPLEMENT"/>
    <property type="match status" value="1"/>
</dbReference>
<evidence type="ECO:0000313" key="2">
    <source>
        <dbReference type="EMBL" id="GFO27567.1"/>
    </source>
</evidence>
<dbReference type="Pfam" id="PF17789">
    <property type="entry name" value="MG4"/>
    <property type="match status" value="1"/>
</dbReference>
<protein>
    <submittedName>
        <fullName evidence="2">Alpha-2-macroglobulin</fullName>
    </submittedName>
</protein>
<keyword evidence="3" id="KW-1185">Reference proteome</keyword>
<dbReference type="Proteomes" id="UP000735302">
    <property type="component" value="Unassembled WGS sequence"/>
</dbReference>
<feature type="domain" description="Macroglobulin" evidence="1">
    <location>
        <begin position="207"/>
        <end position="265"/>
    </location>
</feature>
<dbReference type="InterPro" id="IPR050473">
    <property type="entry name" value="A2M/Complement_sys"/>
</dbReference>
<proteinExistence type="predicted"/>
<dbReference type="EMBL" id="BLXT01005934">
    <property type="protein sequence ID" value="GFO27567.1"/>
    <property type="molecule type" value="Genomic_DNA"/>
</dbReference>
<name>A0AAV4C7R4_9GAST</name>